<evidence type="ECO:0000313" key="3">
    <source>
        <dbReference type="Proteomes" id="UP000235460"/>
    </source>
</evidence>
<gene>
    <name evidence="2" type="ORF">C0190_05725</name>
</gene>
<reference evidence="2 3" key="1">
    <citation type="submission" date="2018-01" db="EMBL/GenBank/DDBJ databases">
        <title>Metagenomic assembled genomes from two thermal pools in the Uzon Caldera, Kamchatka, Russia.</title>
        <authorList>
            <person name="Wilkins L."/>
            <person name="Ettinger C."/>
        </authorList>
    </citation>
    <scope>NUCLEOTIDE SEQUENCE [LARGE SCALE GENOMIC DNA]</scope>
    <source>
        <strain evidence="2">ZAV-08</strain>
    </source>
</reference>
<organism evidence="2 3">
    <name type="scientific">Thermodesulfobacterium geofontis</name>
    <dbReference type="NCBI Taxonomy" id="1295609"/>
    <lineage>
        <taxon>Bacteria</taxon>
        <taxon>Pseudomonadati</taxon>
        <taxon>Thermodesulfobacteriota</taxon>
        <taxon>Thermodesulfobacteria</taxon>
        <taxon>Thermodesulfobacteriales</taxon>
        <taxon>Thermodesulfobacteriaceae</taxon>
        <taxon>Thermodesulfobacterium</taxon>
    </lineage>
</organism>
<protein>
    <submittedName>
        <fullName evidence="2">Chordopoxvirus fusion protein</fullName>
    </submittedName>
</protein>
<dbReference type="AlphaFoldDB" id="A0A2N7PMG3"/>
<accession>A0A2N7PMG3</accession>
<sequence length="245" mass="28644">MLKKVKKVFTPEQAEVLEEVISFLNELVKASDFNELKGIVAELATAQKELAEAQKRSEERLTRLEMAVEELASAQRKTEERLNQLAIRVDQLAEAQRRTEEELRKLIGEHKKTREELGGLFHTVGYVLEDRAMAGLPKLLKEEYGIEIIQPFVRKQFTVKGDRKIEVNILGKGRIDGRELWIIGEAKSQLKKKDVNEFIKKWFIFDKLFHGEKFYLLVTYSTSEEIENYTKEKNIKIYYSYQFPL</sequence>
<dbReference type="PANTHER" id="PTHR38753:SF1">
    <property type="entry name" value="SLR1441 PROTEIN"/>
    <property type="match status" value="1"/>
</dbReference>
<evidence type="ECO:0000313" key="2">
    <source>
        <dbReference type="EMBL" id="PMP66285.1"/>
    </source>
</evidence>
<dbReference type="EMBL" id="PNIK01000079">
    <property type="protein sequence ID" value="PMP66285.1"/>
    <property type="molecule type" value="Genomic_DNA"/>
</dbReference>
<dbReference type="Proteomes" id="UP000235460">
    <property type="component" value="Unassembled WGS sequence"/>
</dbReference>
<comment type="caution">
    <text evidence="2">The sequence shown here is derived from an EMBL/GenBank/DDBJ whole genome shotgun (WGS) entry which is preliminary data.</text>
</comment>
<dbReference type="PANTHER" id="PTHR38753">
    <property type="entry name" value="SLR1441 PROTEIN"/>
    <property type="match status" value="1"/>
</dbReference>
<evidence type="ECO:0000256" key="1">
    <source>
        <dbReference type="SAM" id="Coils"/>
    </source>
</evidence>
<feature type="coiled-coil region" evidence="1">
    <location>
        <begin position="36"/>
        <end position="116"/>
    </location>
</feature>
<name>A0A2N7PMG3_9BACT</name>
<proteinExistence type="predicted"/>
<keyword evidence="1" id="KW-0175">Coiled coil</keyword>